<accession>A0A5B7JQW6</accession>
<evidence type="ECO:0000313" key="2">
    <source>
        <dbReference type="Proteomes" id="UP000324222"/>
    </source>
</evidence>
<gene>
    <name evidence="1" type="ORF">E2C01_092563</name>
</gene>
<name>A0A5B7JQW6_PORTR</name>
<proteinExistence type="predicted"/>
<dbReference type="Proteomes" id="UP000324222">
    <property type="component" value="Unassembled WGS sequence"/>
</dbReference>
<reference evidence="1 2" key="1">
    <citation type="submission" date="2019-05" db="EMBL/GenBank/DDBJ databases">
        <title>Another draft genome of Portunus trituberculatus and its Hox gene families provides insights of decapod evolution.</title>
        <authorList>
            <person name="Jeong J.-H."/>
            <person name="Song I."/>
            <person name="Kim S."/>
            <person name="Choi T."/>
            <person name="Kim D."/>
            <person name="Ryu S."/>
            <person name="Kim W."/>
        </authorList>
    </citation>
    <scope>NUCLEOTIDE SEQUENCE [LARGE SCALE GENOMIC DNA]</scope>
    <source>
        <tissue evidence="1">Muscle</tissue>
    </source>
</reference>
<organism evidence="1 2">
    <name type="scientific">Portunus trituberculatus</name>
    <name type="common">Swimming crab</name>
    <name type="synonym">Neptunus trituberculatus</name>
    <dbReference type="NCBI Taxonomy" id="210409"/>
    <lineage>
        <taxon>Eukaryota</taxon>
        <taxon>Metazoa</taxon>
        <taxon>Ecdysozoa</taxon>
        <taxon>Arthropoda</taxon>
        <taxon>Crustacea</taxon>
        <taxon>Multicrustacea</taxon>
        <taxon>Malacostraca</taxon>
        <taxon>Eumalacostraca</taxon>
        <taxon>Eucarida</taxon>
        <taxon>Decapoda</taxon>
        <taxon>Pleocyemata</taxon>
        <taxon>Brachyura</taxon>
        <taxon>Eubrachyura</taxon>
        <taxon>Portunoidea</taxon>
        <taxon>Portunidae</taxon>
        <taxon>Portuninae</taxon>
        <taxon>Portunus</taxon>
    </lineage>
</organism>
<keyword evidence="2" id="KW-1185">Reference proteome</keyword>
<dbReference type="EMBL" id="VSRR010109194">
    <property type="protein sequence ID" value="MPC97259.1"/>
    <property type="molecule type" value="Genomic_DNA"/>
</dbReference>
<sequence>MYCSGSPLN</sequence>
<protein>
    <submittedName>
        <fullName evidence="1">Uncharacterized protein</fullName>
    </submittedName>
</protein>
<evidence type="ECO:0000313" key="1">
    <source>
        <dbReference type="EMBL" id="MPC97259.1"/>
    </source>
</evidence>
<comment type="caution">
    <text evidence="1">The sequence shown here is derived from an EMBL/GenBank/DDBJ whole genome shotgun (WGS) entry which is preliminary data.</text>
</comment>